<evidence type="ECO:0000313" key="2">
    <source>
        <dbReference type="EMBL" id="KAG0571208.1"/>
    </source>
</evidence>
<feature type="transmembrane region" description="Helical" evidence="1">
    <location>
        <begin position="83"/>
        <end position="100"/>
    </location>
</feature>
<gene>
    <name evidence="2" type="ORF">KC19_6G219700</name>
</gene>
<reference evidence="2 3" key="1">
    <citation type="submission" date="2020-06" db="EMBL/GenBank/DDBJ databases">
        <title>WGS assembly of Ceratodon purpureus strain R40.</title>
        <authorList>
            <person name="Carey S.B."/>
            <person name="Jenkins J."/>
            <person name="Shu S."/>
            <person name="Lovell J.T."/>
            <person name="Sreedasyam A."/>
            <person name="Maumus F."/>
            <person name="Tiley G.P."/>
            <person name="Fernandez-Pozo N."/>
            <person name="Barry K."/>
            <person name="Chen C."/>
            <person name="Wang M."/>
            <person name="Lipzen A."/>
            <person name="Daum C."/>
            <person name="Saski C.A."/>
            <person name="Payton A.C."/>
            <person name="Mcbreen J.C."/>
            <person name="Conrad R.E."/>
            <person name="Kollar L.M."/>
            <person name="Olsson S."/>
            <person name="Huttunen S."/>
            <person name="Landis J.B."/>
            <person name="Wickett N.J."/>
            <person name="Johnson M.G."/>
            <person name="Rensing S.A."/>
            <person name="Grimwood J."/>
            <person name="Schmutz J."/>
            <person name="Mcdaniel S.F."/>
        </authorList>
    </citation>
    <scope>NUCLEOTIDE SEQUENCE [LARGE SCALE GENOMIC DNA]</scope>
    <source>
        <strain evidence="2 3">R40</strain>
    </source>
</reference>
<sequence length="190" mass="21428">MVSLVTITYWCYITAILVQGVEALGFIFDPPRIITVASDTYAQFFIRVTGICLLPVTQFFWGFRHIPFTHATLGSYSHGCGRLFAKFHSLISLLLCYAMYHQGMSIPHGQCLLGMHLTWAIVMVYGLVQHQHNVHGYIIDTTSVPAAAKSFKQLVQGEDHEPRTVLQLIKVEDSSSKSVMQMFQDEIKTD</sequence>
<feature type="transmembrane region" description="Helical" evidence="1">
    <location>
        <begin position="40"/>
        <end position="63"/>
    </location>
</feature>
<dbReference type="EMBL" id="CM026427">
    <property type="protein sequence ID" value="KAG0571208.1"/>
    <property type="molecule type" value="Genomic_DNA"/>
</dbReference>
<dbReference type="OrthoDB" id="10401603at2759"/>
<proteinExistence type="predicted"/>
<dbReference type="Proteomes" id="UP000822688">
    <property type="component" value="Chromosome 6"/>
</dbReference>
<keyword evidence="1" id="KW-0812">Transmembrane</keyword>
<keyword evidence="1" id="KW-1133">Transmembrane helix</keyword>
<protein>
    <submittedName>
        <fullName evidence="2">Uncharacterized protein</fullName>
    </submittedName>
</protein>
<keyword evidence="1" id="KW-0472">Membrane</keyword>
<name>A0A8T0HKA8_CERPU</name>
<accession>A0A8T0HKA8</accession>
<evidence type="ECO:0000256" key="1">
    <source>
        <dbReference type="SAM" id="Phobius"/>
    </source>
</evidence>
<comment type="caution">
    <text evidence="2">The sequence shown here is derived from an EMBL/GenBank/DDBJ whole genome shotgun (WGS) entry which is preliminary data.</text>
</comment>
<evidence type="ECO:0000313" key="3">
    <source>
        <dbReference type="Proteomes" id="UP000822688"/>
    </source>
</evidence>
<dbReference type="AlphaFoldDB" id="A0A8T0HKA8"/>
<feature type="transmembrane region" description="Helical" evidence="1">
    <location>
        <begin position="7"/>
        <end position="28"/>
    </location>
</feature>
<organism evidence="2 3">
    <name type="scientific">Ceratodon purpureus</name>
    <name type="common">Fire moss</name>
    <name type="synonym">Dicranum purpureum</name>
    <dbReference type="NCBI Taxonomy" id="3225"/>
    <lineage>
        <taxon>Eukaryota</taxon>
        <taxon>Viridiplantae</taxon>
        <taxon>Streptophyta</taxon>
        <taxon>Embryophyta</taxon>
        <taxon>Bryophyta</taxon>
        <taxon>Bryophytina</taxon>
        <taxon>Bryopsida</taxon>
        <taxon>Dicranidae</taxon>
        <taxon>Pseudoditrichales</taxon>
        <taxon>Ditrichaceae</taxon>
        <taxon>Ceratodon</taxon>
    </lineage>
</organism>
<feature type="transmembrane region" description="Helical" evidence="1">
    <location>
        <begin position="106"/>
        <end position="128"/>
    </location>
</feature>
<keyword evidence="3" id="KW-1185">Reference proteome</keyword>